<dbReference type="Proteomes" id="UP000823616">
    <property type="component" value="Unassembled WGS sequence"/>
</dbReference>
<dbReference type="GO" id="GO:0006241">
    <property type="term" value="P:CTP biosynthetic process"/>
    <property type="evidence" value="ECO:0007669"/>
    <property type="project" value="UniProtKB-UniRule"/>
</dbReference>
<keyword evidence="10 13" id="KW-0067">ATP-binding</keyword>
<keyword evidence="5 13" id="KW-0597">Phosphoprotein</keyword>
<protein>
    <recommendedName>
        <fullName evidence="4 13">Nucleoside diphosphate kinase</fullName>
        <shortName evidence="13">NDK</shortName>
        <shortName evidence="13">NDP kinase</shortName>
        <ecNumber evidence="3 13">2.7.4.6</ecNumber>
    </recommendedName>
    <alternativeName>
        <fullName evidence="13">Nucleoside-2-P kinase</fullName>
    </alternativeName>
</protein>
<dbReference type="EMBL" id="JADIMS010000093">
    <property type="protein sequence ID" value="MBO8450513.1"/>
    <property type="molecule type" value="Genomic_DNA"/>
</dbReference>
<keyword evidence="12 13" id="KW-0546">Nucleotide metabolism</keyword>
<keyword evidence="11 13" id="KW-0460">Magnesium</keyword>
<dbReference type="GO" id="GO:0005524">
    <property type="term" value="F:ATP binding"/>
    <property type="evidence" value="ECO:0007669"/>
    <property type="project" value="UniProtKB-UniRule"/>
</dbReference>
<evidence type="ECO:0000256" key="11">
    <source>
        <dbReference type="ARBA" id="ARBA00022842"/>
    </source>
</evidence>
<dbReference type="GO" id="GO:0006183">
    <property type="term" value="P:GTP biosynthetic process"/>
    <property type="evidence" value="ECO:0007669"/>
    <property type="project" value="UniProtKB-UniRule"/>
</dbReference>
<gene>
    <name evidence="13 17" type="primary">ndk</name>
    <name evidence="17" type="ORF">IAA96_05340</name>
</gene>
<dbReference type="HAMAP" id="MF_00451">
    <property type="entry name" value="NDP_kinase"/>
    <property type="match status" value="1"/>
</dbReference>
<dbReference type="Pfam" id="PF00334">
    <property type="entry name" value="NDK"/>
    <property type="match status" value="1"/>
</dbReference>
<name>A0A9D9HHD0_9SPIR</name>
<dbReference type="Gene3D" id="3.30.70.141">
    <property type="entry name" value="Nucleoside diphosphate kinase-like domain"/>
    <property type="match status" value="1"/>
</dbReference>
<evidence type="ECO:0000256" key="4">
    <source>
        <dbReference type="ARBA" id="ARBA00017632"/>
    </source>
</evidence>
<dbReference type="GO" id="GO:0005737">
    <property type="term" value="C:cytoplasm"/>
    <property type="evidence" value="ECO:0007669"/>
    <property type="project" value="UniProtKB-SubCell"/>
</dbReference>
<organism evidence="17 18">
    <name type="scientific">Candidatus Avitreponema avistercoris</name>
    <dbReference type="NCBI Taxonomy" id="2840705"/>
    <lineage>
        <taxon>Bacteria</taxon>
        <taxon>Pseudomonadati</taxon>
        <taxon>Spirochaetota</taxon>
        <taxon>Spirochaetia</taxon>
        <taxon>Spirochaetales</taxon>
        <taxon>Candidatus Avitreponema</taxon>
    </lineage>
</organism>
<comment type="subcellular location">
    <subcellularLocation>
        <location evidence="13">Cytoplasm</location>
    </subcellularLocation>
</comment>
<comment type="function">
    <text evidence="13">Major role in the synthesis of nucleoside triphosphates other than ATP. The ATP gamma phosphate is transferred to the NDP beta phosphate via a ping-pong mechanism, using a phosphorylated active-site intermediate.</text>
</comment>
<keyword evidence="9 13" id="KW-0418">Kinase</keyword>
<dbReference type="GO" id="GO:0006228">
    <property type="term" value="P:UTP biosynthetic process"/>
    <property type="evidence" value="ECO:0007669"/>
    <property type="project" value="UniProtKB-UniRule"/>
</dbReference>
<evidence type="ECO:0000256" key="5">
    <source>
        <dbReference type="ARBA" id="ARBA00022553"/>
    </source>
</evidence>
<feature type="binding site" evidence="13 14">
    <location>
        <position position="11"/>
    </location>
    <ligand>
        <name>ATP</name>
        <dbReference type="ChEBI" id="CHEBI:30616"/>
    </ligand>
</feature>
<keyword evidence="13" id="KW-0963">Cytoplasm</keyword>
<evidence type="ECO:0000256" key="13">
    <source>
        <dbReference type="HAMAP-Rule" id="MF_00451"/>
    </source>
</evidence>
<feature type="binding site" evidence="13 14">
    <location>
        <position position="87"/>
    </location>
    <ligand>
        <name>ATP</name>
        <dbReference type="ChEBI" id="CHEBI:30616"/>
    </ligand>
</feature>
<feature type="domain" description="Nucleoside diphosphate kinase-like" evidence="16">
    <location>
        <begin position="3"/>
        <end position="140"/>
    </location>
</feature>
<comment type="catalytic activity">
    <reaction evidence="13">
        <text>a 2'-deoxyribonucleoside 5'-diphosphate + ATP = a 2'-deoxyribonucleoside 5'-triphosphate + ADP</text>
        <dbReference type="Rhea" id="RHEA:44640"/>
        <dbReference type="ChEBI" id="CHEBI:30616"/>
        <dbReference type="ChEBI" id="CHEBI:61560"/>
        <dbReference type="ChEBI" id="CHEBI:73316"/>
        <dbReference type="ChEBI" id="CHEBI:456216"/>
        <dbReference type="EC" id="2.7.4.6"/>
    </reaction>
</comment>
<comment type="caution">
    <text evidence="17">The sequence shown here is derived from an EMBL/GenBank/DDBJ whole genome shotgun (WGS) entry which is preliminary data.</text>
</comment>
<feature type="active site" description="Pros-phosphohistidine intermediate" evidence="13 14">
    <location>
        <position position="117"/>
    </location>
</feature>
<dbReference type="AlphaFoldDB" id="A0A9D9HHD0"/>
<comment type="subunit">
    <text evidence="13">Homotetramer.</text>
</comment>
<dbReference type="CDD" id="cd04413">
    <property type="entry name" value="NDPk_I"/>
    <property type="match status" value="1"/>
</dbReference>
<comment type="similarity">
    <text evidence="2 13 14 15">Belongs to the NDK family.</text>
</comment>
<dbReference type="InterPro" id="IPR036850">
    <property type="entry name" value="NDK-like_dom_sf"/>
</dbReference>
<feature type="binding site" evidence="13 14">
    <location>
        <position position="59"/>
    </location>
    <ligand>
        <name>ATP</name>
        <dbReference type="ChEBI" id="CHEBI:30616"/>
    </ligand>
</feature>
<dbReference type="NCBIfam" id="NF001908">
    <property type="entry name" value="PRK00668.1"/>
    <property type="match status" value="1"/>
</dbReference>
<comment type="cofactor">
    <cofactor evidence="1 13">
        <name>Mg(2+)</name>
        <dbReference type="ChEBI" id="CHEBI:18420"/>
    </cofactor>
</comment>
<dbReference type="PRINTS" id="PR01243">
    <property type="entry name" value="NUCDPKINASE"/>
</dbReference>
<evidence type="ECO:0000256" key="15">
    <source>
        <dbReference type="RuleBase" id="RU004011"/>
    </source>
</evidence>
<evidence type="ECO:0000256" key="14">
    <source>
        <dbReference type="PROSITE-ProRule" id="PRU00706"/>
    </source>
</evidence>
<accession>A0A9D9HHD0</accession>
<evidence type="ECO:0000256" key="3">
    <source>
        <dbReference type="ARBA" id="ARBA00012966"/>
    </source>
</evidence>
<evidence type="ECO:0000256" key="6">
    <source>
        <dbReference type="ARBA" id="ARBA00022679"/>
    </source>
</evidence>
<sequence length="149" mass="16804">MNNQRSFVMLKPGVLQRRAVGDILTRFERKGLRLIAMKMLEIPPAMACAHYAEHAGKDFFEHLVSYITSGPVVAMVFEGDCAVSLIRKICGPTRVEDAPPGTVRGDYTMHTPLNVIHASDLPENAEREIRLFFKPEEIFPWTDGNAAWY</sequence>
<feature type="binding site" evidence="13 14">
    <location>
        <position position="104"/>
    </location>
    <ligand>
        <name>ATP</name>
        <dbReference type="ChEBI" id="CHEBI:30616"/>
    </ligand>
</feature>
<feature type="binding site" evidence="13 14">
    <location>
        <position position="93"/>
    </location>
    <ligand>
        <name>ATP</name>
        <dbReference type="ChEBI" id="CHEBI:30616"/>
    </ligand>
</feature>
<dbReference type="GO" id="GO:0004550">
    <property type="term" value="F:nucleoside diphosphate kinase activity"/>
    <property type="evidence" value="ECO:0007669"/>
    <property type="project" value="UniProtKB-UniRule"/>
</dbReference>
<keyword evidence="8 13" id="KW-0547">Nucleotide-binding</keyword>
<keyword evidence="7 13" id="KW-0479">Metal-binding</keyword>
<evidence type="ECO:0000256" key="2">
    <source>
        <dbReference type="ARBA" id="ARBA00008142"/>
    </source>
</evidence>
<dbReference type="SMART" id="SM00562">
    <property type="entry name" value="NDK"/>
    <property type="match status" value="1"/>
</dbReference>
<feature type="binding site" evidence="13 14">
    <location>
        <position position="114"/>
    </location>
    <ligand>
        <name>ATP</name>
        <dbReference type="ChEBI" id="CHEBI:30616"/>
    </ligand>
</feature>
<evidence type="ECO:0000256" key="9">
    <source>
        <dbReference type="ARBA" id="ARBA00022777"/>
    </source>
</evidence>
<reference evidence="17" key="2">
    <citation type="journal article" date="2021" name="PeerJ">
        <title>Extensive microbial diversity within the chicken gut microbiome revealed by metagenomics and culture.</title>
        <authorList>
            <person name="Gilroy R."/>
            <person name="Ravi A."/>
            <person name="Getino M."/>
            <person name="Pursley I."/>
            <person name="Horton D.L."/>
            <person name="Alikhan N.F."/>
            <person name="Baker D."/>
            <person name="Gharbi K."/>
            <person name="Hall N."/>
            <person name="Watson M."/>
            <person name="Adriaenssens E.M."/>
            <person name="Foster-Nyarko E."/>
            <person name="Jarju S."/>
            <person name="Secka A."/>
            <person name="Antonio M."/>
            <person name="Oren A."/>
            <person name="Chaudhuri R.R."/>
            <person name="La Ragione R."/>
            <person name="Hildebrand F."/>
            <person name="Pallen M.J."/>
        </authorList>
    </citation>
    <scope>NUCLEOTIDE SEQUENCE</scope>
    <source>
        <strain evidence="17">B3-4054</strain>
    </source>
</reference>
<dbReference type="PANTHER" id="PTHR11349">
    <property type="entry name" value="NUCLEOSIDE DIPHOSPHATE KINASE"/>
    <property type="match status" value="1"/>
</dbReference>
<comment type="catalytic activity">
    <reaction evidence="13">
        <text>a ribonucleoside 5'-diphosphate + ATP = a ribonucleoside 5'-triphosphate + ADP</text>
        <dbReference type="Rhea" id="RHEA:18113"/>
        <dbReference type="ChEBI" id="CHEBI:30616"/>
        <dbReference type="ChEBI" id="CHEBI:57930"/>
        <dbReference type="ChEBI" id="CHEBI:61557"/>
        <dbReference type="ChEBI" id="CHEBI:456216"/>
        <dbReference type="EC" id="2.7.4.6"/>
    </reaction>
</comment>
<evidence type="ECO:0000256" key="7">
    <source>
        <dbReference type="ARBA" id="ARBA00022723"/>
    </source>
</evidence>
<evidence type="ECO:0000259" key="16">
    <source>
        <dbReference type="SMART" id="SM00562"/>
    </source>
</evidence>
<proteinExistence type="inferred from homology"/>
<keyword evidence="6 13" id="KW-0808">Transferase</keyword>
<evidence type="ECO:0000256" key="12">
    <source>
        <dbReference type="ARBA" id="ARBA00023080"/>
    </source>
</evidence>
<dbReference type="GO" id="GO:0046872">
    <property type="term" value="F:metal ion binding"/>
    <property type="evidence" value="ECO:0007669"/>
    <property type="project" value="UniProtKB-KW"/>
</dbReference>
<dbReference type="SUPFAM" id="SSF54919">
    <property type="entry name" value="Nucleoside diphosphate kinase, NDK"/>
    <property type="match status" value="1"/>
</dbReference>
<dbReference type="EC" id="2.7.4.6" evidence="3 13"/>
<evidence type="ECO:0000256" key="10">
    <source>
        <dbReference type="ARBA" id="ARBA00022840"/>
    </source>
</evidence>
<evidence type="ECO:0000313" key="17">
    <source>
        <dbReference type="EMBL" id="MBO8450513.1"/>
    </source>
</evidence>
<dbReference type="InterPro" id="IPR001564">
    <property type="entry name" value="Nucleoside_diP_kinase"/>
</dbReference>
<reference evidence="17" key="1">
    <citation type="submission" date="2020-10" db="EMBL/GenBank/DDBJ databases">
        <authorList>
            <person name="Gilroy R."/>
        </authorList>
    </citation>
    <scope>NUCLEOTIDE SEQUENCE</scope>
    <source>
        <strain evidence="17">B3-4054</strain>
    </source>
</reference>
<evidence type="ECO:0000256" key="1">
    <source>
        <dbReference type="ARBA" id="ARBA00001946"/>
    </source>
</evidence>
<evidence type="ECO:0000313" key="18">
    <source>
        <dbReference type="Proteomes" id="UP000823616"/>
    </source>
</evidence>
<dbReference type="InterPro" id="IPR034907">
    <property type="entry name" value="NDK-like_dom"/>
</dbReference>
<dbReference type="FunFam" id="3.30.70.141:FF:000003">
    <property type="entry name" value="Nucleoside diphosphate kinase"/>
    <property type="match status" value="1"/>
</dbReference>
<evidence type="ECO:0000256" key="8">
    <source>
        <dbReference type="ARBA" id="ARBA00022741"/>
    </source>
</evidence>
<dbReference type="PROSITE" id="PS51374">
    <property type="entry name" value="NDPK_LIKE"/>
    <property type="match status" value="1"/>
</dbReference>